<name>A0A1L3GFA5_SYNAC</name>
<dbReference type="PANTHER" id="PTHR11496:SF102">
    <property type="entry name" value="ALCOHOL DEHYDROGENASE 4"/>
    <property type="match status" value="1"/>
</dbReference>
<dbReference type="GO" id="GO:0004022">
    <property type="term" value="F:alcohol dehydrogenase (NAD+) activity"/>
    <property type="evidence" value="ECO:0007669"/>
    <property type="project" value="TreeGrafter"/>
</dbReference>
<evidence type="ECO:0000256" key="2">
    <source>
        <dbReference type="ARBA" id="ARBA00007358"/>
    </source>
</evidence>
<keyword evidence="3" id="KW-0560">Oxidoreductase</keyword>
<dbReference type="SUPFAM" id="SSF56796">
    <property type="entry name" value="Dehydroquinate synthase-like"/>
    <property type="match status" value="1"/>
</dbReference>
<dbReference type="InterPro" id="IPR039697">
    <property type="entry name" value="Alcohol_dehydrogenase_Fe"/>
</dbReference>
<proteinExistence type="inferred from homology"/>
<evidence type="ECO:0000259" key="6">
    <source>
        <dbReference type="Pfam" id="PF25137"/>
    </source>
</evidence>
<keyword evidence="8" id="KW-1185">Reference proteome</keyword>
<comment type="similarity">
    <text evidence="2">Belongs to the iron-containing alcohol dehydrogenase family.</text>
</comment>
<keyword evidence="4" id="KW-0520">NAD</keyword>
<dbReference type="InterPro" id="IPR056798">
    <property type="entry name" value="ADH_Fe_C"/>
</dbReference>
<evidence type="ECO:0000256" key="4">
    <source>
        <dbReference type="ARBA" id="ARBA00023027"/>
    </source>
</evidence>
<dbReference type="Gene3D" id="3.40.50.1970">
    <property type="match status" value="1"/>
</dbReference>
<feature type="domain" description="Fe-containing alcohol dehydrogenase-like C-terminal" evidence="6">
    <location>
        <begin position="193"/>
        <end position="389"/>
    </location>
</feature>
<dbReference type="InterPro" id="IPR018211">
    <property type="entry name" value="ADH_Fe_CS"/>
</dbReference>
<dbReference type="Pfam" id="PF00465">
    <property type="entry name" value="Fe-ADH"/>
    <property type="match status" value="1"/>
</dbReference>
<dbReference type="KEGG" id="pace:A6070_13985"/>
<dbReference type="Pfam" id="PF25137">
    <property type="entry name" value="ADH_Fe_C"/>
    <property type="match status" value="1"/>
</dbReference>
<dbReference type="RefSeq" id="WP_072286360.1">
    <property type="nucleotide sequence ID" value="NZ_CP015455.1"/>
</dbReference>
<dbReference type="GO" id="GO:0046872">
    <property type="term" value="F:metal ion binding"/>
    <property type="evidence" value="ECO:0007669"/>
    <property type="project" value="InterPro"/>
</dbReference>
<dbReference type="OrthoDB" id="9778433at2"/>
<reference evidence="7 8" key="1">
    <citation type="journal article" date="2017" name="Genome Announc.">
        <title>Complete Genome Sequences of Two Acetylene-Fermenting Pelobacter acetylenicus Strains.</title>
        <authorList>
            <person name="Sutton J.M."/>
            <person name="Baesman S.M."/>
            <person name="Fierst J.L."/>
            <person name="Poret-Peterson A.T."/>
            <person name="Oremland R.S."/>
            <person name="Dunlap D.S."/>
            <person name="Akob D.M."/>
        </authorList>
    </citation>
    <scope>NUCLEOTIDE SEQUENCE [LARGE SCALE GENOMIC DNA]</scope>
    <source>
        <strain evidence="7 8">DSM 3247</strain>
    </source>
</reference>
<dbReference type="EMBL" id="CP015518">
    <property type="protein sequence ID" value="APG24519.1"/>
    <property type="molecule type" value="Genomic_DNA"/>
</dbReference>
<protein>
    <submittedName>
        <fullName evidence="7">L-threonine dehydrogenase</fullName>
    </submittedName>
</protein>
<comment type="cofactor">
    <cofactor evidence="1">
        <name>Fe cation</name>
        <dbReference type="ChEBI" id="CHEBI:24875"/>
    </cofactor>
</comment>
<dbReference type="InterPro" id="IPR001670">
    <property type="entry name" value="ADH_Fe/GldA"/>
</dbReference>
<dbReference type="Proteomes" id="UP000182264">
    <property type="component" value="Chromosome"/>
</dbReference>
<dbReference type="PANTHER" id="PTHR11496">
    <property type="entry name" value="ALCOHOL DEHYDROGENASE"/>
    <property type="match status" value="1"/>
</dbReference>
<evidence type="ECO:0000313" key="8">
    <source>
        <dbReference type="Proteomes" id="UP000182264"/>
    </source>
</evidence>
<sequence length="389" mass="40783">MGAMAEKVYGFYMPTVSLLGLGAVKQVGQQAKVLGGTKALIVTDAGLARIGVADQIKGYLEEAGLSVTVFDGAEPNPTDLNVRDCLKVWQDNGCDLLVTLGGGSSHDCGKGMAIMATSGGDIRDWAGIDTLQADLPPYIAINTTAGTGSEMTRFAVVTNTDTKVKMVFCDARLTADVAVNDPGLMVGLPSSLTAATGMDALTHAVEAYVTTLLSNPVTDCLAMQAIRLIGKWLRKAVANGTDLEARDAMAYAEYLAGMAFNSAGLGIVHSMAHQPGSLLGKPHGVCNAICLPVVCEFNLIANAEKYAKVAELLGENIEGLTTMEAAEQAVAAIRRLSRDIGIPKGLAAIGVTEKDIPVMAENAMKDVCTLFNPRTVKVADIIELYKKAM</sequence>
<dbReference type="FunFam" id="3.40.50.1970:FF:000003">
    <property type="entry name" value="Alcohol dehydrogenase, iron-containing"/>
    <property type="match status" value="1"/>
</dbReference>
<dbReference type="Gene3D" id="1.20.1090.10">
    <property type="entry name" value="Dehydroquinate synthase-like - alpha domain"/>
    <property type="match status" value="1"/>
</dbReference>
<gene>
    <name evidence="7" type="ORF">A7E75_05345</name>
</gene>
<dbReference type="STRING" id="29542.A6070_13985"/>
<dbReference type="PROSITE" id="PS00913">
    <property type="entry name" value="ADH_IRON_1"/>
    <property type="match status" value="1"/>
</dbReference>
<accession>A0A1L3GFA5</accession>
<dbReference type="AlphaFoldDB" id="A0A1L3GFA5"/>
<feature type="domain" description="Alcohol dehydrogenase iron-type/glycerol dehydrogenase GldA" evidence="5">
    <location>
        <begin position="14"/>
        <end position="182"/>
    </location>
</feature>
<dbReference type="CDD" id="cd08188">
    <property type="entry name" value="PDDH"/>
    <property type="match status" value="1"/>
</dbReference>
<evidence type="ECO:0000256" key="1">
    <source>
        <dbReference type="ARBA" id="ARBA00001962"/>
    </source>
</evidence>
<evidence type="ECO:0000256" key="3">
    <source>
        <dbReference type="ARBA" id="ARBA00023002"/>
    </source>
</evidence>
<dbReference type="FunFam" id="1.20.1090.10:FF:000001">
    <property type="entry name" value="Aldehyde-alcohol dehydrogenase"/>
    <property type="match status" value="1"/>
</dbReference>
<evidence type="ECO:0000313" key="7">
    <source>
        <dbReference type="EMBL" id="APG24519.1"/>
    </source>
</evidence>
<organism evidence="7 8">
    <name type="scientific">Syntrophotalea acetylenica</name>
    <name type="common">Pelobacter acetylenicus</name>
    <dbReference type="NCBI Taxonomy" id="29542"/>
    <lineage>
        <taxon>Bacteria</taxon>
        <taxon>Pseudomonadati</taxon>
        <taxon>Thermodesulfobacteriota</taxon>
        <taxon>Desulfuromonadia</taxon>
        <taxon>Desulfuromonadales</taxon>
        <taxon>Syntrophotaleaceae</taxon>
        <taxon>Syntrophotalea</taxon>
    </lineage>
</organism>
<evidence type="ECO:0000259" key="5">
    <source>
        <dbReference type="Pfam" id="PF00465"/>
    </source>
</evidence>